<evidence type="ECO:0000256" key="1">
    <source>
        <dbReference type="SAM" id="MobiDB-lite"/>
    </source>
</evidence>
<feature type="compositionally biased region" description="Basic and acidic residues" evidence="1">
    <location>
        <begin position="27"/>
        <end position="50"/>
    </location>
</feature>
<dbReference type="SUPFAM" id="SSF48371">
    <property type="entry name" value="ARM repeat"/>
    <property type="match status" value="1"/>
</dbReference>
<name>A0ABQ9XXB1_9EUKA</name>
<dbReference type="InterPro" id="IPR038905">
    <property type="entry name" value="ARMC2"/>
</dbReference>
<feature type="compositionally biased region" description="Low complexity" evidence="1">
    <location>
        <begin position="97"/>
        <end position="110"/>
    </location>
</feature>
<reference evidence="2 3" key="1">
    <citation type="journal article" date="2022" name="bioRxiv">
        <title>Genomics of Preaxostyla Flagellates Illuminates Evolutionary Transitions and the Path Towards Mitochondrial Loss.</title>
        <authorList>
            <person name="Novak L.V.F."/>
            <person name="Treitli S.C."/>
            <person name="Pyrih J."/>
            <person name="Halakuc P."/>
            <person name="Pipaliya S.V."/>
            <person name="Vacek V."/>
            <person name="Brzon O."/>
            <person name="Soukal P."/>
            <person name="Eme L."/>
            <person name="Dacks J.B."/>
            <person name="Karnkowska A."/>
            <person name="Elias M."/>
            <person name="Hampl V."/>
        </authorList>
    </citation>
    <scope>NUCLEOTIDE SEQUENCE [LARGE SCALE GENOMIC DNA]</scope>
    <source>
        <strain evidence="2">NAU3</strain>
        <tissue evidence="2">Gut</tissue>
    </source>
</reference>
<feature type="compositionally biased region" description="Basic and acidic residues" evidence="1">
    <location>
        <begin position="62"/>
        <end position="96"/>
    </location>
</feature>
<dbReference type="PANTHER" id="PTHR21356:SF1">
    <property type="entry name" value="ARMADILLO REPEAT-CONTAINING PROTEIN 2"/>
    <property type="match status" value="1"/>
</dbReference>
<dbReference type="EMBL" id="JARBJD010000059">
    <property type="protein sequence ID" value="KAK2956127.1"/>
    <property type="molecule type" value="Genomic_DNA"/>
</dbReference>
<comment type="caution">
    <text evidence="2">The sequence shown here is derived from an EMBL/GenBank/DDBJ whole genome shotgun (WGS) entry which is preliminary data.</text>
</comment>
<dbReference type="Gene3D" id="1.25.10.10">
    <property type="entry name" value="Leucine-rich Repeat Variant"/>
    <property type="match status" value="1"/>
</dbReference>
<proteinExistence type="predicted"/>
<feature type="region of interest" description="Disordered" evidence="1">
    <location>
        <begin position="1"/>
        <end position="152"/>
    </location>
</feature>
<accession>A0ABQ9XXB1</accession>
<protein>
    <recommendedName>
        <fullName evidence="4">Wings apart-like protein C-terminal domain-containing protein</fullName>
    </recommendedName>
</protein>
<sequence>MPASQLPVKPTRPTNRAPPTFLNSPPHADRRETRLPRLAPTERKHPRPDPTIKTPQKSTPIQKDDLISKFTEDDHIKLNLLDKGERPKRTSKETEKSGQPLPLLSSSPGGTQRLSPSHTVLPDPVDEYDFPEPRIQKQQRSEQSEKYTDPVIDDIFTTQPLTLTSGSDGHVDDKKGKDCLLTLKTIRQKQEQDPGRFPYARISPYLLDLLKLSLPTSPNPQGLSAMDVSTIVLRTASILLESHPSPESLTPILHILFIHSRNSNNDVLFSSEKLLLPLLILVAHPTWKVPFAVSEETLHNETQNEVEKNKLEKFKGLLYLLSLLRNITSSPQNSQSDTSISSFLLNSGILNSLSQLSENVILPVLTKWTEMGGREPRNSRNVLLKLLGSNLELFFTFTLHFTSLIRNLCNSPAFNAHVINSGLHLTPTPAPDGEDELFDVEPAPSPKQDDSPSPHLLSLFLYILPSLLLFPDPQVSFNISRIYSRISLLPCALPLLSWEEENEDDEDEDRSSLVVIDITQPVSSLEDIISQPHRRNPQRLLQQSYITLIQLASRNSVDLSPSVSAKFSESYKFDTSPLPISTLIRLLFAAANLVSSSVPESPLAHSFRTSWSQVETCPAVAALLGSLYEKWSRTIPADHEQIRNVGLDSTSTRSSSIGRQNEGQDQSRYGLLCDCLAKLQAFIANLCIDEDIRNMFGSEDEMMRVCDLVVDLNKRNSEKNDQQFKLSGLVRCEEETLLNSIGLLGNLTSSQTFLSNLQPDLLGDLSLALLSLFSYGSNSEIVSESARAMSNLATLKPVREKMLKQESLEFYMVLLICDDINTLLPIVGGLLNLAEDKKLAEEAMLWSRPDDDENIEDGCVHRLLQLLVDFGLMNLTFTTVVCRCIVNICSNAKTKLHHAHSVEAKEILDSLRSVAAQYVSDPPQLMDSLLEAIDRARSIVE</sequence>
<dbReference type="Proteomes" id="UP001281761">
    <property type="component" value="Unassembled WGS sequence"/>
</dbReference>
<evidence type="ECO:0000313" key="3">
    <source>
        <dbReference type="Proteomes" id="UP001281761"/>
    </source>
</evidence>
<dbReference type="InterPro" id="IPR011989">
    <property type="entry name" value="ARM-like"/>
</dbReference>
<evidence type="ECO:0008006" key="4">
    <source>
        <dbReference type="Google" id="ProtNLM"/>
    </source>
</evidence>
<feature type="compositionally biased region" description="Basic and acidic residues" evidence="1">
    <location>
        <begin position="131"/>
        <end position="148"/>
    </location>
</feature>
<evidence type="ECO:0000313" key="2">
    <source>
        <dbReference type="EMBL" id="KAK2956127.1"/>
    </source>
</evidence>
<dbReference type="PANTHER" id="PTHR21356">
    <property type="entry name" value="ARMADILLO REPEAT CONTAINING 2"/>
    <property type="match status" value="1"/>
</dbReference>
<keyword evidence="3" id="KW-1185">Reference proteome</keyword>
<feature type="region of interest" description="Disordered" evidence="1">
    <location>
        <begin position="430"/>
        <end position="451"/>
    </location>
</feature>
<organism evidence="2 3">
    <name type="scientific">Blattamonas nauphoetae</name>
    <dbReference type="NCBI Taxonomy" id="2049346"/>
    <lineage>
        <taxon>Eukaryota</taxon>
        <taxon>Metamonada</taxon>
        <taxon>Preaxostyla</taxon>
        <taxon>Oxymonadida</taxon>
        <taxon>Blattamonas</taxon>
    </lineage>
</organism>
<gene>
    <name evidence="2" type="ORF">BLNAU_8907</name>
</gene>
<dbReference type="InterPro" id="IPR016024">
    <property type="entry name" value="ARM-type_fold"/>
</dbReference>